<evidence type="ECO:0000313" key="3">
    <source>
        <dbReference type="EMBL" id="ROT88780.1"/>
    </source>
</evidence>
<dbReference type="EMBL" id="WKZA01000036">
    <property type="protein sequence ID" value="MSA95152.1"/>
    <property type="molecule type" value="Genomic_DNA"/>
</dbReference>
<evidence type="ECO:0000313" key="2">
    <source>
        <dbReference type="EMBL" id="MVN16590.1"/>
    </source>
</evidence>
<gene>
    <name evidence="3" type="ORF">DMP12_11200</name>
    <name evidence="1" type="ORF">GKG38_08835</name>
    <name evidence="2" type="ORF">GO738_14770</name>
</gene>
<proteinExistence type="predicted"/>
<dbReference type="AlphaFoldDB" id="A0A1Y4FPG9"/>
<name>A0A1Y4FPG9_9ACTN</name>
<reference evidence="4" key="1">
    <citation type="submission" date="2018-05" db="EMBL/GenBank/DDBJ databases">
        <title>Genome Sequencing of selected type strains of the family Eggerthellaceae.</title>
        <authorList>
            <person name="Danylec N."/>
            <person name="Stoll D.A."/>
            <person name="Doetsch A."/>
            <person name="Huch M."/>
        </authorList>
    </citation>
    <scope>NUCLEOTIDE SEQUENCE [LARGE SCALE GENOMIC DNA]</scope>
    <source>
        <strain evidence="4">DSM 27213</strain>
    </source>
</reference>
<reference evidence="1 5" key="4">
    <citation type="journal article" date="2019" name="Nat. Med.">
        <title>A library of human gut bacterial isolates paired with longitudinal multiomics data enables mechanistic microbiome research.</title>
        <authorList>
            <person name="Poyet M."/>
            <person name="Groussin M."/>
            <person name="Gibbons S.M."/>
            <person name="Avila-Pacheco J."/>
            <person name="Jiang X."/>
            <person name="Kearney S.M."/>
            <person name="Perrotta A.R."/>
            <person name="Berdy B."/>
            <person name="Zhao S."/>
            <person name="Lieberman T.D."/>
            <person name="Swanson P.K."/>
            <person name="Smith M."/>
            <person name="Roesemann S."/>
            <person name="Alexander J.E."/>
            <person name="Rich S.A."/>
            <person name="Livny J."/>
            <person name="Vlamakis H."/>
            <person name="Clish C."/>
            <person name="Bullock K."/>
            <person name="Deik A."/>
            <person name="Scott J."/>
            <person name="Pierce K.A."/>
            <person name="Xavier R.J."/>
            <person name="Alm E.J."/>
        </authorList>
    </citation>
    <scope>NUCLEOTIDE SEQUENCE [LARGE SCALE GENOMIC DNA]</scope>
    <source>
        <strain evidence="1 5">BIOML-A1</strain>
    </source>
</reference>
<evidence type="ECO:0000313" key="4">
    <source>
        <dbReference type="Proteomes" id="UP000285258"/>
    </source>
</evidence>
<evidence type="ECO:0000313" key="6">
    <source>
        <dbReference type="Proteomes" id="UP000468327"/>
    </source>
</evidence>
<dbReference type="Proteomes" id="UP000468327">
    <property type="component" value="Unassembled WGS sequence"/>
</dbReference>
<dbReference type="InterPro" id="IPR009912">
    <property type="entry name" value="DUF1451"/>
</dbReference>
<reference evidence="3" key="2">
    <citation type="journal article" date="2019" name="Int. J. Syst. Evol. Microbiol.">
        <title>Gordonibacter faecihominis is a later heterotypic synonym of Gordonibacter urolithinfaciens.</title>
        <authorList>
            <person name="Danylec N."/>
            <person name="Stoll D.A."/>
            <person name="Huch M."/>
        </authorList>
    </citation>
    <scope>NUCLEOTIDE SEQUENCE</scope>
    <source>
        <strain evidence="3">DSM 27213</strain>
    </source>
</reference>
<dbReference type="Proteomes" id="UP000285258">
    <property type="component" value="Unassembled WGS sequence"/>
</dbReference>
<reference evidence="2 6" key="5">
    <citation type="submission" date="2019-11" db="EMBL/GenBank/DDBJ databases">
        <title>Whole genome shotgun sequencing (WGS) data from Adlercreutzia equolifaciens ResAG-91, Eggerthella lenta MRI-F36, MRI-F37, MRI-F40, ResAG-49, ResAG-88, ResAG-121, ResAG-145, and Gordonibacter sp. ResAG-5, ResAG-26, ResAG-43, ResAG-50, ResAG-59.</title>
        <authorList>
            <person name="Stoll D.A."/>
            <person name="Danylec N."/>
            <person name="Franz C.M.A.P."/>
            <person name="Huch M."/>
        </authorList>
    </citation>
    <scope>NUCLEOTIDE SEQUENCE [LARGE SCALE GENOMIC DNA]</scope>
    <source>
        <strain evidence="2 6">ResAG-59</strain>
    </source>
</reference>
<comment type="caution">
    <text evidence="2">The sequence shown here is derived from an EMBL/GenBank/DDBJ whole genome shotgun (WGS) entry which is preliminary data.</text>
</comment>
<sequence length="50" mass="5757">MEFHTGDQPGEGRYRCKNCGYIVRITSDTEKLPACPNCGHHEFEKLEDED</sequence>
<evidence type="ECO:0000313" key="5">
    <source>
        <dbReference type="Proteomes" id="UP000462865"/>
    </source>
</evidence>
<protein>
    <submittedName>
        <fullName evidence="2">Uncharacterized protein</fullName>
    </submittedName>
</protein>
<dbReference type="Gene3D" id="2.20.28.10">
    <property type="match status" value="1"/>
</dbReference>
<dbReference type="RefSeq" id="WP_087192136.1">
    <property type="nucleotide sequence ID" value="NZ_CP168029.1"/>
</dbReference>
<evidence type="ECO:0000313" key="1">
    <source>
        <dbReference type="EMBL" id="MSA95152.1"/>
    </source>
</evidence>
<dbReference type="Proteomes" id="UP000462865">
    <property type="component" value="Unassembled WGS sequence"/>
</dbReference>
<accession>A0A1Y4FPG9</accession>
<dbReference type="EMBL" id="QIBW01000014">
    <property type="protein sequence ID" value="ROT88780.1"/>
    <property type="molecule type" value="Genomic_DNA"/>
</dbReference>
<keyword evidence="6" id="KW-1185">Reference proteome</keyword>
<dbReference type="Pfam" id="PF07295">
    <property type="entry name" value="DUF1451"/>
    <property type="match status" value="1"/>
</dbReference>
<dbReference type="SUPFAM" id="SSF57802">
    <property type="entry name" value="Rubredoxin-like"/>
    <property type="match status" value="1"/>
</dbReference>
<reference evidence="3" key="3">
    <citation type="journal article" date="2019" name="Microbiol. Resour. Announc.">
        <title>Draft Genome Sequences of Type Strains of Gordonibacter faecihominis, Paraeggerthella hongkongensis, Parvibacter caecicola,Slackia equolifaciens, Slackia faecicanis, and Slackia isoflavoniconvertens.</title>
        <authorList>
            <person name="Danylec N."/>
            <person name="Stoll D.A."/>
            <person name="Dotsch A."/>
            <person name="Huch M."/>
        </authorList>
    </citation>
    <scope>NUCLEOTIDE SEQUENCE</scope>
    <source>
        <strain evidence="3">DSM 27213</strain>
    </source>
</reference>
<dbReference type="EMBL" id="WPOC01000036">
    <property type="protein sequence ID" value="MVN16590.1"/>
    <property type="molecule type" value="Genomic_DNA"/>
</dbReference>
<organism evidence="2 6">
    <name type="scientific">Gordonibacter urolithinfaciens</name>
    <dbReference type="NCBI Taxonomy" id="1335613"/>
    <lineage>
        <taxon>Bacteria</taxon>
        <taxon>Bacillati</taxon>
        <taxon>Actinomycetota</taxon>
        <taxon>Coriobacteriia</taxon>
        <taxon>Eggerthellales</taxon>
        <taxon>Eggerthellaceae</taxon>
        <taxon>Gordonibacter</taxon>
    </lineage>
</organism>